<feature type="domain" description="DOCKER" evidence="6">
    <location>
        <begin position="1891"/>
        <end position="2348"/>
    </location>
</feature>
<dbReference type="GO" id="GO:0005085">
    <property type="term" value="F:guanyl-nucleotide exchange factor activity"/>
    <property type="evidence" value="ECO:0007669"/>
    <property type="project" value="UniProtKB-KW"/>
</dbReference>
<dbReference type="InterPro" id="IPR035892">
    <property type="entry name" value="C2_domain_sf"/>
</dbReference>
<dbReference type="InterPro" id="IPR043162">
    <property type="entry name" value="DOCK_C_lobe_C"/>
</dbReference>
<dbReference type="InterPro" id="IPR027357">
    <property type="entry name" value="DOCKER_dom"/>
</dbReference>
<feature type="compositionally biased region" description="Polar residues" evidence="4">
    <location>
        <begin position="28"/>
        <end position="47"/>
    </location>
</feature>
<dbReference type="CDD" id="cd08696">
    <property type="entry name" value="C2_Dock-C"/>
    <property type="match status" value="1"/>
</dbReference>
<organism evidence="7 8">
    <name type="scientific">Cinara cedri</name>
    <dbReference type="NCBI Taxonomy" id="506608"/>
    <lineage>
        <taxon>Eukaryota</taxon>
        <taxon>Metazoa</taxon>
        <taxon>Ecdysozoa</taxon>
        <taxon>Arthropoda</taxon>
        <taxon>Hexapoda</taxon>
        <taxon>Insecta</taxon>
        <taxon>Pterygota</taxon>
        <taxon>Neoptera</taxon>
        <taxon>Paraneoptera</taxon>
        <taxon>Hemiptera</taxon>
        <taxon>Sternorrhyncha</taxon>
        <taxon>Aphidomorpha</taxon>
        <taxon>Aphidoidea</taxon>
        <taxon>Aphididae</taxon>
        <taxon>Lachninae</taxon>
        <taxon>Cinara</taxon>
    </lineage>
</organism>
<feature type="compositionally biased region" description="Low complexity" evidence="4">
    <location>
        <begin position="161"/>
        <end position="181"/>
    </location>
</feature>
<proteinExistence type="inferred from homology"/>
<evidence type="ECO:0000256" key="2">
    <source>
        <dbReference type="ARBA" id="ARBA00022658"/>
    </source>
</evidence>
<dbReference type="InterPro" id="IPR046773">
    <property type="entry name" value="DOCKER_Lobe_C"/>
</dbReference>
<keyword evidence="2" id="KW-0344">Guanine-nucleotide releasing factor</keyword>
<protein>
    <submittedName>
        <fullName evidence="7">Dedicator of cytokinesis C/D, N-terminal,DHR-1 domain,Dedicator of cytokinesis, C-terminal,DHR-2 domain</fullName>
    </submittedName>
</protein>
<feature type="region of interest" description="Disordered" evidence="4">
    <location>
        <begin position="391"/>
        <end position="416"/>
    </location>
</feature>
<feature type="region of interest" description="Disordered" evidence="4">
    <location>
        <begin position="193"/>
        <end position="216"/>
    </location>
</feature>
<dbReference type="PROSITE" id="PS51651">
    <property type="entry name" value="DOCKER"/>
    <property type="match status" value="1"/>
</dbReference>
<evidence type="ECO:0000259" key="6">
    <source>
        <dbReference type="PROSITE" id="PS51651"/>
    </source>
</evidence>
<dbReference type="InterPro" id="IPR026791">
    <property type="entry name" value="DOCK"/>
</dbReference>
<dbReference type="Gene3D" id="1.20.58.740">
    <property type="match status" value="1"/>
</dbReference>
<evidence type="ECO:0000313" key="7">
    <source>
        <dbReference type="EMBL" id="VVC24098.1"/>
    </source>
</evidence>
<dbReference type="OrthoDB" id="47328at2759"/>
<dbReference type="EMBL" id="CABPRJ010000001">
    <property type="protein sequence ID" value="VVC24098.1"/>
    <property type="molecule type" value="Genomic_DNA"/>
</dbReference>
<dbReference type="GO" id="GO:0007264">
    <property type="term" value="P:small GTPase-mediated signal transduction"/>
    <property type="evidence" value="ECO:0007669"/>
    <property type="project" value="InterPro"/>
</dbReference>
<evidence type="ECO:0000256" key="3">
    <source>
        <dbReference type="PROSITE-ProRule" id="PRU00983"/>
    </source>
</evidence>
<dbReference type="Pfam" id="PF20421">
    <property type="entry name" value="DHR-2_Lobe_C"/>
    <property type="match status" value="1"/>
</dbReference>
<feature type="compositionally biased region" description="Low complexity" evidence="4">
    <location>
        <begin position="394"/>
        <end position="406"/>
    </location>
</feature>
<sequence length="2416" mass="272424">MVSQMQRAFAQKLTSSNFTTPPKLFEDTTLNPSHTGNAKNNKPNASTKMDGIIPTIVEPVDYENYKHHNCSGINSIDNDDPLMEFPEGSNDVDVYVLARKVRTLIPAGPEEDISKLAPHVRDFVRAYTRDWLVVDYVYRQTNIVEEDKSSQLTYEDTWIPSSRSSTHSRSSTTSVSQRAQQRQIYKNDHHNYLQQPNDLMKPTIKNPSCTSSNSENTLVSNNISSISSDLINTANDPLIGTVLQRLPIDTLDRLNATTRQENRQSRLFGSYLPIVKTRTKYNNYIEYQAKPSIPREFVSNRRILVKCLQLECSLDTETEPIYAHMSLYDVRRRKKMSENFHFDFNSFSSTAGNEIDTNTRSRTCVLDIDGTGSNSGDDLFLVIRLEKPLRGDSETSSDSSKFSNSDMTDVKSTTKSVQHNNVKYRMPYAWTAVHIADVICSNSSDSLDRNSAGSGSNSLDGRFGLSEFDRFRKKWAASGSNIDSNTNGRRGSLDRRYSTVTSSGTLGTVNTADNRYSWSSDEYTVDAFRPVTLTVNGFFKQETDKLKDDDLYKLLQELKKPSSCPSKKLKNVNGSLKLDISPCPTDDVKQCLTADLIPLLSYDVSSEDKIRPIREVLEFPLSSCHVTTPHYVYRNLLYVYPKELNFAGRTGSARNIAVKVQLMCGEKQPQDAACVIFGKSSSPRYVCEAYTAVSYHQRCPSFYDEIKIKLPADIDDRHHLLFTFYHVSCRRRGTLVGNQESHQNRSQIAPETAIGYTWLPLLKDRCLSSGEICLPVALEPPPPPNYSYITPDVALPGIEWVENHKGLFTVFLEPVSSIHPRDIHLNNFFNYCSVLEHNPLPRRVAESNIEAELKHRILNLVRCKIDPLIEFIPVVLDKLLSLLVESPVTQNQQPMNLGQTIFRTISDLVSMTMSHSQGQQILSTYVRYQCCCCNVAAAAAANAKHNNCENEQDDSYHTEHQYSERLDKYFRLRSNSDPDTTKKPCSSPLLDGNTFAAFKNSGLDRACSMKTGRCQGVIPTSQFEEEQHQKFSFDQKRPNTIKSVHEELALQWVVATSAVRRDAAANNSRFFFDVIIKSMAVSLAMVPGGLDSDRKNRFSDQFFDDISTLCTSFALDIVSNYEKDSKQVNIINCNLAWFLHDLLSLADRGFIFGLINTYVKTLFSKQQSLLNQVPHHENYSSLSSLKLDFLKIICNHEHYVPLNLINNNLNNLSPIFSVTSNIGSQPLSMASGSTLNAIQATVKEYTELSLGFRRHHYLVGLVLSEFVTVLQCSKSDLKVKEKVVNLLLGLMSTHDTNYHQDKWPSKRKASTRVALMYLPLLTIVTTDSSFLNLLQLDFENNTDTVKIVLNNTENENCFDDSVDNYKSSDTNSEDNVNAISASSLIGVKNTTASCYRQNKTNCQKSKLNSFISTKVLAAILWILKNLDNDVMHIWLANSSRQRAQNTLSILTLCINRFYNNSYNYKKGNYKCANCNSQPSFGSPTNSTQPPHSETHSCNTDSINNLSTTASSTSLSNSSTSQLTTTDDVKSRLEDVILGQGSARSELMRRKAGLDTGTGNTNTTSKVRWRKDHVLTYNRPSSLQSCYCSVDGQHQFDKIFGINQDQSDGELDLVNEIGFIILDTIEQIIQVASLPSGLNNSRPNHWSIHRVFELLLRAMSTIITNSSTATTTTTTTSNNQQHFNSALTTAALQCMFGTQRSMVTKFPELLFGDDRDEIDLDVDTDHDNKGIENYHFSTSSPSSNRCANLILMLLRHCAINSSTIGVRAQAAASLYSLMRQNFDVENNFARVKMQITVALSTLIGGTGTSTTTFEGRKEVMCFNEEYLRRVLKTILLYAERDSAEVQNTTFPDQVKDLVLNLHTILSDTVQMKEYSQDPDMLMDLMYRVAKGYQQTSSPDLRLAWLENMARKHSQRNNFTEAAMCLVHGAALVVEYLTTTENLDLVGGRGATCLECVSPNVLEECAVSDDVMVVSQATDQICLGDEFTKTGLVSLLDRAAELFQKAGMFEVMSQVYNKLAIPLIEKTNNYKKLSDTYLKLHDAYGKLERLQGRRVFGTYFRVGFYGAKFFGPDGLDGEEFIYKEPTLTKLSEIFGRLQNFYSGRFGEDCVTIIKDSNLVDVNTLDPRKAYIQITYVEPYFDAYERRRRTTHFQKNFNLKRFVFFTPFTPDGRAHGQLNQQYKRKTILTVSHHFPYLKTRIRVQSRRTVVMGPIEVALEDLRKKTDELAHSVRQHPADPKMLQMVLQGCIGTTVNRGPMEMATVFLSPPLYDSNRRSSDAPEESSAVQPPPPRLQNKLRLCFKDFSKKCADALAKNKTLIGPDQLDYQRELERNYRRFTDQLAPLLKASTSSPQGDSSYGNNSTSKRAPYNHNQNGGCNTMMPAINYINDNQDEEDDTTITNNMNAEVNTMNNDTSFTI</sequence>
<dbReference type="Gene3D" id="2.60.40.150">
    <property type="entry name" value="C2 domain"/>
    <property type="match status" value="1"/>
</dbReference>
<keyword evidence="8" id="KW-1185">Reference proteome</keyword>
<feature type="region of interest" description="Disordered" evidence="4">
    <location>
        <begin position="158"/>
        <end position="181"/>
    </location>
</feature>
<keyword evidence="1" id="KW-0597">Phosphoprotein</keyword>
<feature type="domain" description="C2 DOCK-type" evidence="5">
    <location>
        <begin position="634"/>
        <end position="815"/>
    </location>
</feature>
<feature type="region of interest" description="Disordered" evidence="4">
    <location>
        <begin position="20"/>
        <end position="49"/>
    </location>
</feature>
<dbReference type="InterPro" id="IPR043161">
    <property type="entry name" value="DOCK_C_lobe_A"/>
</dbReference>
<feature type="compositionally biased region" description="Polar residues" evidence="4">
    <location>
        <begin position="1479"/>
        <end position="1500"/>
    </location>
</feature>
<evidence type="ECO:0000256" key="1">
    <source>
        <dbReference type="ARBA" id="ARBA00022553"/>
    </source>
</evidence>
<reference evidence="7 8" key="1">
    <citation type="submission" date="2019-08" db="EMBL/GenBank/DDBJ databases">
        <authorList>
            <person name="Alioto T."/>
            <person name="Alioto T."/>
            <person name="Gomez Garrido J."/>
        </authorList>
    </citation>
    <scope>NUCLEOTIDE SEQUENCE [LARGE SCALE GENOMIC DNA]</scope>
</reference>
<dbReference type="Pfam" id="PF14429">
    <property type="entry name" value="DOCK-C2"/>
    <property type="match status" value="1"/>
</dbReference>
<dbReference type="Pfam" id="PF11878">
    <property type="entry name" value="DOCK_C-D_N"/>
    <property type="match status" value="1"/>
</dbReference>
<dbReference type="PANTHER" id="PTHR23317:SF76">
    <property type="entry name" value="LD20667P"/>
    <property type="match status" value="1"/>
</dbReference>
<evidence type="ECO:0000313" key="8">
    <source>
        <dbReference type="Proteomes" id="UP000325440"/>
    </source>
</evidence>
<dbReference type="PROSITE" id="PS51650">
    <property type="entry name" value="C2_DOCK"/>
    <property type="match status" value="1"/>
</dbReference>
<dbReference type="InterPro" id="IPR037808">
    <property type="entry name" value="C2_Dock-C"/>
</dbReference>
<comment type="similarity">
    <text evidence="3">Belongs to the DOCK family.</text>
</comment>
<feature type="region of interest" description="Disordered" evidence="4">
    <location>
        <begin position="2343"/>
        <end position="2374"/>
    </location>
</feature>
<name>A0A5E4LZK0_9HEMI</name>
<dbReference type="Proteomes" id="UP000325440">
    <property type="component" value="Unassembled WGS sequence"/>
</dbReference>
<feature type="compositionally biased region" description="Polar residues" evidence="4">
    <location>
        <begin position="2345"/>
        <end position="2374"/>
    </location>
</feature>
<dbReference type="CDD" id="cd11695">
    <property type="entry name" value="DHR2_DOCK_C"/>
    <property type="match status" value="1"/>
</dbReference>
<dbReference type="InterPro" id="IPR046770">
    <property type="entry name" value="DOCKER_Lobe_B"/>
</dbReference>
<gene>
    <name evidence="7" type="ORF">CINCED_3A001903</name>
</gene>
<feature type="region of interest" description="Disordered" evidence="4">
    <location>
        <begin position="2267"/>
        <end position="2291"/>
    </location>
</feature>
<feature type="compositionally biased region" description="Polar residues" evidence="4">
    <location>
        <begin position="205"/>
        <end position="216"/>
    </location>
</feature>
<evidence type="ECO:0000256" key="4">
    <source>
        <dbReference type="SAM" id="MobiDB-lite"/>
    </source>
</evidence>
<dbReference type="Gene3D" id="1.25.40.410">
    <property type="match status" value="1"/>
</dbReference>
<dbReference type="Pfam" id="PF20422">
    <property type="entry name" value="DHR-2_Lobe_B"/>
    <property type="match status" value="1"/>
</dbReference>
<accession>A0A5E4LZK0</accession>
<dbReference type="InterPro" id="IPR021816">
    <property type="entry name" value="DOCK_C/D_N"/>
</dbReference>
<dbReference type="PANTHER" id="PTHR23317">
    <property type="entry name" value="DEDICATOR OF CYTOKINESIS DOCK"/>
    <property type="match status" value="1"/>
</dbReference>
<evidence type="ECO:0000259" key="5">
    <source>
        <dbReference type="PROSITE" id="PS51650"/>
    </source>
</evidence>
<feature type="region of interest" description="Disordered" evidence="4">
    <location>
        <begin position="1479"/>
        <end position="1501"/>
    </location>
</feature>
<dbReference type="InterPro" id="IPR027007">
    <property type="entry name" value="C2_DOCK-type_domain"/>
</dbReference>
<dbReference type="InterPro" id="IPR046769">
    <property type="entry name" value="DOCKER_Lobe_A"/>
</dbReference>
<dbReference type="FunFam" id="1.20.58.740:FF:000002">
    <property type="entry name" value="Dedicator of cytokinesis protein 7"/>
    <property type="match status" value="1"/>
</dbReference>
<dbReference type="Pfam" id="PF06920">
    <property type="entry name" value="DHR-2_Lobe_A"/>
    <property type="match status" value="1"/>
</dbReference>